<feature type="compositionally biased region" description="Acidic residues" evidence="1">
    <location>
        <begin position="190"/>
        <end position="296"/>
    </location>
</feature>
<evidence type="ECO:0000256" key="1">
    <source>
        <dbReference type="SAM" id="MobiDB-lite"/>
    </source>
</evidence>
<dbReference type="EnsemblProtists" id="EKX34688">
    <property type="protein sequence ID" value="EKX34688"/>
    <property type="gene ID" value="GUITHDRAFT_147009"/>
</dbReference>
<reference evidence="4" key="2">
    <citation type="submission" date="2012-11" db="EMBL/GenBank/DDBJ databases">
        <authorList>
            <person name="Kuo A."/>
            <person name="Curtis B.A."/>
            <person name="Tanifuji G."/>
            <person name="Burki F."/>
            <person name="Gruber A."/>
            <person name="Irimia M."/>
            <person name="Maruyama S."/>
            <person name="Arias M.C."/>
            <person name="Ball S.G."/>
            <person name="Gile G.H."/>
            <person name="Hirakawa Y."/>
            <person name="Hopkins J.F."/>
            <person name="Rensing S.A."/>
            <person name="Schmutz J."/>
            <person name="Symeonidi A."/>
            <person name="Elias M."/>
            <person name="Eveleigh R.J."/>
            <person name="Herman E.K."/>
            <person name="Klute M.J."/>
            <person name="Nakayama T."/>
            <person name="Obornik M."/>
            <person name="Reyes-Prieto A."/>
            <person name="Armbrust E.V."/>
            <person name="Aves S.J."/>
            <person name="Beiko R.G."/>
            <person name="Coutinho P."/>
            <person name="Dacks J.B."/>
            <person name="Durnford D.G."/>
            <person name="Fast N.M."/>
            <person name="Green B.R."/>
            <person name="Grisdale C."/>
            <person name="Hempe F."/>
            <person name="Henrissat B."/>
            <person name="Hoppner M.P."/>
            <person name="Ishida K.-I."/>
            <person name="Kim E."/>
            <person name="Koreny L."/>
            <person name="Kroth P.G."/>
            <person name="Liu Y."/>
            <person name="Malik S.-B."/>
            <person name="Maier U.G."/>
            <person name="McRose D."/>
            <person name="Mock T."/>
            <person name="Neilson J.A."/>
            <person name="Onodera N.T."/>
            <person name="Poole A.M."/>
            <person name="Pritham E.J."/>
            <person name="Richards T.A."/>
            <person name="Rocap G."/>
            <person name="Roy S.W."/>
            <person name="Sarai C."/>
            <person name="Schaack S."/>
            <person name="Shirato S."/>
            <person name="Slamovits C.H."/>
            <person name="Spencer D.F."/>
            <person name="Suzuki S."/>
            <person name="Worden A.Z."/>
            <person name="Zauner S."/>
            <person name="Barry K."/>
            <person name="Bell C."/>
            <person name="Bharti A.K."/>
            <person name="Crow J.A."/>
            <person name="Grimwood J."/>
            <person name="Kramer R."/>
            <person name="Lindquist E."/>
            <person name="Lucas S."/>
            <person name="Salamov A."/>
            <person name="McFadden G.I."/>
            <person name="Lane C.E."/>
            <person name="Keeling P.J."/>
            <person name="Gray M.W."/>
            <person name="Grigoriev I.V."/>
            <person name="Archibald J.M."/>
        </authorList>
    </citation>
    <scope>NUCLEOTIDE SEQUENCE</scope>
    <source>
        <strain evidence="4">CCMP2712</strain>
    </source>
</reference>
<keyword evidence="4" id="KW-1185">Reference proteome</keyword>
<evidence type="ECO:0000313" key="4">
    <source>
        <dbReference type="Proteomes" id="UP000011087"/>
    </source>
</evidence>
<feature type="compositionally biased region" description="Acidic residues" evidence="1">
    <location>
        <begin position="310"/>
        <end position="356"/>
    </location>
</feature>
<proteinExistence type="predicted"/>
<dbReference type="KEGG" id="gtt:GUITHDRAFT_147009"/>
<evidence type="ECO:0000313" key="2">
    <source>
        <dbReference type="EMBL" id="EKX34688.1"/>
    </source>
</evidence>
<dbReference type="EMBL" id="JH993104">
    <property type="protein sequence ID" value="EKX34688.1"/>
    <property type="molecule type" value="Genomic_DNA"/>
</dbReference>
<name>L1IEM4_GUITC</name>
<feature type="region of interest" description="Disordered" evidence="1">
    <location>
        <begin position="127"/>
        <end position="362"/>
    </location>
</feature>
<feature type="compositionally biased region" description="Basic and acidic residues" evidence="1">
    <location>
        <begin position="167"/>
        <end position="189"/>
    </location>
</feature>
<feature type="compositionally biased region" description="Basic and acidic residues" evidence="1">
    <location>
        <begin position="297"/>
        <end position="309"/>
    </location>
</feature>
<gene>
    <name evidence="2" type="ORF">GUITHDRAFT_147009</name>
</gene>
<dbReference type="Proteomes" id="UP000011087">
    <property type="component" value="Unassembled WGS sequence"/>
</dbReference>
<dbReference type="RefSeq" id="XP_005821668.1">
    <property type="nucleotide sequence ID" value="XM_005821611.1"/>
</dbReference>
<dbReference type="AlphaFoldDB" id="L1IEM4"/>
<feature type="compositionally biased region" description="Basic residues" evidence="1">
    <location>
        <begin position="425"/>
        <end position="437"/>
    </location>
</feature>
<feature type="compositionally biased region" description="Basic and acidic residues" evidence="1">
    <location>
        <begin position="410"/>
        <end position="421"/>
    </location>
</feature>
<feature type="region of interest" description="Disordered" evidence="1">
    <location>
        <begin position="396"/>
        <end position="471"/>
    </location>
</feature>
<organism evidence="2">
    <name type="scientific">Guillardia theta (strain CCMP2712)</name>
    <name type="common">Cryptophyte</name>
    <dbReference type="NCBI Taxonomy" id="905079"/>
    <lineage>
        <taxon>Eukaryota</taxon>
        <taxon>Cryptophyceae</taxon>
        <taxon>Pyrenomonadales</taxon>
        <taxon>Geminigeraceae</taxon>
        <taxon>Guillardia</taxon>
    </lineage>
</organism>
<dbReference type="OrthoDB" id="430522at2759"/>
<sequence length="471" mass="56459">MSLKFLRWANDPDKVLSWMEQYDLPQLLHQSGGLVKISNFLPDFAARGALEVLEGLREEDWKRTEAKRDAEYNNINHKFLSSKKGRNLPELLRIISVLQVTCSRDIAVIYYLTKDWKEENGGALVDVETGKSFQNPEIPCGESQEDEDEEDEEEYKKEGDEGEGEGELERHDEDEKELERQEKDEKELERQEEDEKELERQEEDEKELERQEEDEKELERQEEDEKELERQEEDEKELERQEEDEKELERQEEDEKELERQEEDEKELERQEEDEKELERQEEDEKELERQEEDEKELERHEEDEKELERQEEDEKELERQEEDEKELERQEEDEKELERQEEDEKELERQEEDEKEFPVVTCLIAPQVEPVKGLRPRYSIFGWFLTEGILYDLYRSGPPPPCGSPSIQHSHDGRGEEEQAKTVSSRRKKLSRKRLLPSKFFGLGPRPNLHSRRFKHPLLANSRSTTSLAR</sequence>
<feature type="compositionally biased region" description="Acidic residues" evidence="1">
    <location>
        <begin position="143"/>
        <end position="153"/>
    </location>
</feature>
<dbReference type="HOGENOM" id="CLU_580698_0_0_1"/>
<dbReference type="GeneID" id="17291407"/>
<reference evidence="3" key="3">
    <citation type="submission" date="2015-06" db="UniProtKB">
        <authorList>
            <consortium name="EnsemblProtists"/>
        </authorList>
    </citation>
    <scope>IDENTIFICATION</scope>
</reference>
<accession>L1IEM4</accession>
<dbReference type="PaxDb" id="55529-EKX34688"/>
<reference evidence="2 4" key="1">
    <citation type="journal article" date="2012" name="Nature">
        <title>Algal genomes reveal evolutionary mosaicism and the fate of nucleomorphs.</title>
        <authorList>
            <consortium name="DOE Joint Genome Institute"/>
            <person name="Curtis B.A."/>
            <person name="Tanifuji G."/>
            <person name="Burki F."/>
            <person name="Gruber A."/>
            <person name="Irimia M."/>
            <person name="Maruyama S."/>
            <person name="Arias M.C."/>
            <person name="Ball S.G."/>
            <person name="Gile G.H."/>
            <person name="Hirakawa Y."/>
            <person name="Hopkins J.F."/>
            <person name="Kuo A."/>
            <person name="Rensing S.A."/>
            <person name="Schmutz J."/>
            <person name="Symeonidi A."/>
            <person name="Elias M."/>
            <person name="Eveleigh R.J."/>
            <person name="Herman E.K."/>
            <person name="Klute M.J."/>
            <person name="Nakayama T."/>
            <person name="Obornik M."/>
            <person name="Reyes-Prieto A."/>
            <person name="Armbrust E.V."/>
            <person name="Aves S.J."/>
            <person name="Beiko R.G."/>
            <person name="Coutinho P."/>
            <person name="Dacks J.B."/>
            <person name="Durnford D.G."/>
            <person name="Fast N.M."/>
            <person name="Green B.R."/>
            <person name="Grisdale C.J."/>
            <person name="Hempel F."/>
            <person name="Henrissat B."/>
            <person name="Hoppner M.P."/>
            <person name="Ishida K."/>
            <person name="Kim E."/>
            <person name="Koreny L."/>
            <person name="Kroth P.G."/>
            <person name="Liu Y."/>
            <person name="Malik S.B."/>
            <person name="Maier U.G."/>
            <person name="McRose D."/>
            <person name="Mock T."/>
            <person name="Neilson J.A."/>
            <person name="Onodera N.T."/>
            <person name="Poole A.M."/>
            <person name="Pritham E.J."/>
            <person name="Richards T.A."/>
            <person name="Rocap G."/>
            <person name="Roy S.W."/>
            <person name="Sarai C."/>
            <person name="Schaack S."/>
            <person name="Shirato S."/>
            <person name="Slamovits C.H."/>
            <person name="Spencer D.F."/>
            <person name="Suzuki S."/>
            <person name="Worden A.Z."/>
            <person name="Zauner S."/>
            <person name="Barry K."/>
            <person name="Bell C."/>
            <person name="Bharti A.K."/>
            <person name="Crow J.A."/>
            <person name="Grimwood J."/>
            <person name="Kramer R."/>
            <person name="Lindquist E."/>
            <person name="Lucas S."/>
            <person name="Salamov A."/>
            <person name="McFadden G.I."/>
            <person name="Lane C.E."/>
            <person name="Keeling P.J."/>
            <person name="Gray M.W."/>
            <person name="Grigoriev I.V."/>
            <person name="Archibald J.M."/>
        </authorList>
    </citation>
    <scope>NUCLEOTIDE SEQUENCE</scope>
    <source>
        <strain evidence="2 4">CCMP2712</strain>
    </source>
</reference>
<evidence type="ECO:0000313" key="3">
    <source>
        <dbReference type="EnsemblProtists" id="EKX34688"/>
    </source>
</evidence>
<feature type="compositionally biased region" description="Polar residues" evidence="1">
    <location>
        <begin position="462"/>
        <end position="471"/>
    </location>
</feature>
<protein>
    <submittedName>
        <fullName evidence="2 3">Uncharacterized protein</fullName>
    </submittedName>
</protein>
<dbReference type="OMA" id="WMIKINS"/>